<evidence type="ECO:0000256" key="1">
    <source>
        <dbReference type="RuleBase" id="RU362006"/>
    </source>
</evidence>
<dbReference type="PANTHER" id="PTHR12300">
    <property type="entry name" value="HVA22-LIKE PROTEINS"/>
    <property type="match status" value="1"/>
</dbReference>
<comment type="similarity">
    <text evidence="1">Belongs to the DP1 family.</text>
</comment>
<proteinExistence type="inferred from homology"/>
<feature type="transmembrane region" description="Helical" evidence="1">
    <location>
        <begin position="47"/>
        <end position="64"/>
    </location>
</feature>
<dbReference type="EMBL" id="CM009306">
    <property type="protein sequence ID" value="RQP02339.1"/>
    <property type="molecule type" value="Genomic_DNA"/>
</dbReference>
<feature type="transmembrane region" description="Helical" evidence="1">
    <location>
        <begin position="70"/>
        <end position="88"/>
    </location>
</feature>
<reference evidence="2 3" key="1">
    <citation type="journal article" date="2006" name="Science">
        <title>The genome of black cottonwood, Populus trichocarpa (Torr. &amp; Gray).</title>
        <authorList>
            <person name="Tuskan G.A."/>
            <person name="Difazio S."/>
            <person name="Jansson S."/>
            <person name="Bohlmann J."/>
            <person name="Grigoriev I."/>
            <person name="Hellsten U."/>
            <person name="Putnam N."/>
            <person name="Ralph S."/>
            <person name="Rombauts S."/>
            <person name="Salamov A."/>
            <person name="Schein J."/>
            <person name="Sterck L."/>
            <person name="Aerts A."/>
            <person name="Bhalerao R.R."/>
            <person name="Bhalerao R.P."/>
            <person name="Blaudez D."/>
            <person name="Boerjan W."/>
            <person name="Brun A."/>
            <person name="Brunner A."/>
            <person name="Busov V."/>
            <person name="Campbell M."/>
            <person name="Carlson J."/>
            <person name="Chalot M."/>
            <person name="Chapman J."/>
            <person name="Chen G.L."/>
            <person name="Cooper D."/>
            <person name="Coutinho P.M."/>
            <person name="Couturier J."/>
            <person name="Covert S."/>
            <person name="Cronk Q."/>
            <person name="Cunningham R."/>
            <person name="Davis J."/>
            <person name="Degroeve S."/>
            <person name="Dejardin A."/>
            <person name="Depamphilis C."/>
            <person name="Detter J."/>
            <person name="Dirks B."/>
            <person name="Dubchak I."/>
            <person name="Duplessis S."/>
            <person name="Ehlting J."/>
            <person name="Ellis B."/>
            <person name="Gendler K."/>
            <person name="Goodstein D."/>
            <person name="Gribskov M."/>
            <person name="Grimwood J."/>
            <person name="Groover A."/>
            <person name="Gunter L."/>
            <person name="Hamberger B."/>
            <person name="Heinze B."/>
            <person name="Helariutta Y."/>
            <person name="Henrissat B."/>
            <person name="Holligan D."/>
            <person name="Holt R."/>
            <person name="Huang W."/>
            <person name="Islam-Faridi N."/>
            <person name="Jones S."/>
            <person name="Jones-Rhoades M."/>
            <person name="Jorgensen R."/>
            <person name="Joshi C."/>
            <person name="Kangasjarvi J."/>
            <person name="Karlsson J."/>
            <person name="Kelleher C."/>
            <person name="Kirkpatrick R."/>
            <person name="Kirst M."/>
            <person name="Kohler A."/>
            <person name="Kalluri U."/>
            <person name="Larimer F."/>
            <person name="Leebens-Mack J."/>
            <person name="Leple J.C."/>
            <person name="Locascio P."/>
            <person name="Lou Y."/>
            <person name="Lucas S."/>
            <person name="Martin F."/>
            <person name="Montanini B."/>
            <person name="Napoli C."/>
            <person name="Nelson D.R."/>
            <person name="Nelson C."/>
            <person name="Nieminen K."/>
            <person name="Nilsson O."/>
            <person name="Pereda V."/>
            <person name="Peter G."/>
            <person name="Philippe R."/>
            <person name="Pilate G."/>
            <person name="Poliakov A."/>
            <person name="Razumovskaya J."/>
            <person name="Richardson P."/>
            <person name="Rinaldi C."/>
            <person name="Ritland K."/>
            <person name="Rouze P."/>
            <person name="Ryaboy D."/>
            <person name="Schmutz J."/>
            <person name="Schrader J."/>
            <person name="Segerman B."/>
            <person name="Shin H."/>
            <person name="Siddiqui A."/>
            <person name="Sterky F."/>
            <person name="Terry A."/>
            <person name="Tsai C.J."/>
            <person name="Uberbacher E."/>
            <person name="Unneberg P."/>
            <person name="Vahala J."/>
            <person name="Wall K."/>
            <person name="Wessler S."/>
            <person name="Yang G."/>
            <person name="Yin T."/>
            <person name="Douglas C."/>
            <person name="Marra M."/>
            <person name="Sandberg G."/>
            <person name="Van de Peer Y."/>
            <person name="Rokhsar D."/>
        </authorList>
    </citation>
    <scope>NUCLEOTIDE SEQUENCE [LARGE SCALE GENOMIC DNA]</scope>
    <source>
        <strain evidence="3">cv. Nisqually</strain>
    </source>
</reference>
<gene>
    <name evidence="2" type="ORF">POPTR_017G139001</name>
</gene>
<keyword evidence="3" id="KW-1185">Reference proteome</keyword>
<comment type="subcellular location">
    <subcellularLocation>
        <location evidence="1">Membrane</location>
        <topology evidence="1">Multi-pass membrane protein</topology>
    </subcellularLocation>
</comment>
<accession>A0A3N7HUW7</accession>
<dbReference type="GO" id="GO:0016020">
    <property type="term" value="C:membrane"/>
    <property type="evidence" value="ECO:0007669"/>
    <property type="project" value="UniProtKB-SubCell"/>
</dbReference>
<keyword evidence="1" id="KW-1133">Transmembrane helix</keyword>
<sequence>MMGFVFLLRFAVKCLGVLAWPVFGLGYPLCASIQAIETNSNSDTQKLISYWVSISVVLLLEHSFQLEWLAFWPYIKLMIVGYLVLPYFDGSLYVYKHLINPCLSMSPAIITCQFNKQELFFKKDDFLVEMRRYMKEKGSDALEDLIASTKKSAKPDVDVKEIRAVEAEDLLKFEQLPVRFKDSNDVETTEKIEVASTKQVILFNGWKFGHP</sequence>
<feature type="transmembrane region" description="Helical" evidence="1">
    <location>
        <begin position="6"/>
        <end position="27"/>
    </location>
</feature>
<dbReference type="AlphaFoldDB" id="A0A3N7HUW7"/>
<keyword evidence="1" id="KW-0812">Transmembrane</keyword>
<dbReference type="PANTHER" id="PTHR12300:SF43">
    <property type="entry name" value="HVA22-LIKE PROTEIN"/>
    <property type="match status" value="1"/>
</dbReference>
<dbReference type="InParanoid" id="A0A3N7HUW7"/>
<dbReference type="Pfam" id="PF03134">
    <property type="entry name" value="TB2_DP1_HVA22"/>
    <property type="match status" value="1"/>
</dbReference>
<organism evidence="2 3">
    <name type="scientific">Populus trichocarpa</name>
    <name type="common">Western balsam poplar</name>
    <name type="synonym">Populus balsamifera subsp. trichocarpa</name>
    <dbReference type="NCBI Taxonomy" id="3694"/>
    <lineage>
        <taxon>Eukaryota</taxon>
        <taxon>Viridiplantae</taxon>
        <taxon>Streptophyta</taxon>
        <taxon>Embryophyta</taxon>
        <taxon>Tracheophyta</taxon>
        <taxon>Spermatophyta</taxon>
        <taxon>Magnoliopsida</taxon>
        <taxon>eudicotyledons</taxon>
        <taxon>Gunneridae</taxon>
        <taxon>Pentapetalae</taxon>
        <taxon>rosids</taxon>
        <taxon>fabids</taxon>
        <taxon>Malpighiales</taxon>
        <taxon>Salicaceae</taxon>
        <taxon>Saliceae</taxon>
        <taxon>Populus</taxon>
    </lineage>
</organism>
<evidence type="ECO:0000313" key="3">
    <source>
        <dbReference type="Proteomes" id="UP000006729"/>
    </source>
</evidence>
<name>A0A3N7HUW7_POPTR</name>
<protein>
    <recommendedName>
        <fullName evidence="1">HVA22-like protein</fullName>
    </recommendedName>
</protein>
<dbReference type="InterPro" id="IPR004345">
    <property type="entry name" value="TB2_DP1_HVA22"/>
</dbReference>
<keyword evidence="1" id="KW-0472">Membrane</keyword>
<dbReference type="Proteomes" id="UP000006729">
    <property type="component" value="Chromosome 17"/>
</dbReference>
<evidence type="ECO:0000313" key="2">
    <source>
        <dbReference type="EMBL" id="RQP02339.1"/>
    </source>
</evidence>